<evidence type="ECO:0000259" key="3">
    <source>
        <dbReference type="PROSITE" id="PS51746"/>
    </source>
</evidence>
<dbReference type="RefSeq" id="XP_004031357.1">
    <property type="nucleotide sequence ID" value="XM_004031309.1"/>
</dbReference>
<evidence type="ECO:0000256" key="2">
    <source>
        <dbReference type="ARBA" id="ARBA00023136"/>
    </source>
</evidence>
<keyword evidence="4" id="KW-0378">Hydrolase</keyword>
<proteinExistence type="predicted"/>
<dbReference type="OrthoDB" id="10264738at2759"/>
<evidence type="ECO:0000256" key="1">
    <source>
        <dbReference type="ARBA" id="ARBA00004370"/>
    </source>
</evidence>
<dbReference type="SMART" id="SM00332">
    <property type="entry name" value="PP2Cc"/>
    <property type="match status" value="1"/>
</dbReference>
<dbReference type="PANTHER" id="PTHR13832">
    <property type="entry name" value="PROTEIN PHOSPHATASE 2C"/>
    <property type="match status" value="1"/>
</dbReference>
<evidence type="ECO:0000313" key="5">
    <source>
        <dbReference type="Proteomes" id="UP000008983"/>
    </source>
</evidence>
<comment type="subcellular location">
    <subcellularLocation>
        <location evidence="1">Membrane</location>
    </subcellularLocation>
</comment>
<keyword evidence="2" id="KW-0472">Membrane</keyword>
<name>G0QXD3_ICHMU</name>
<dbReference type="EMBL" id="GL984061">
    <property type="protein sequence ID" value="EGR30121.1"/>
    <property type="molecule type" value="Genomic_DNA"/>
</dbReference>
<dbReference type="STRING" id="857967.G0QXD3"/>
<dbReference type="AlphaFoldDB" id="G0QXD3"/>
<dbReference type="PANTHER" id="PTHR13832:SF827">
    <property type="entry name" value="PROTEIN PHOSPHATASE 1L"/>
    <property type="match status" value="1"/>
</dbReference>
<dbReference type="OMA" id="RKFLYRE"/>
<dbReference type="GO" id="GO:0004722">
    <property type="term" value="F:protein serine/threonine phosphatase activity"/>
    <property type="evidence" value="ECO:0007669"/>
    <property type="project" value="UniProtKB-EC"/>
</dbReference>
<protein>
    <submittedName>
        <fullName evidence="4">Protein phosphatase 2c, putative</fullName>
        <ecNumber evidence="4">3.1.3.16</ecNumber>
    </submittedName>
</protein>
<accession>G0QXD3</accession>
<dbReference type="SUPFAM" id="SSF81606">
    <property type="entry name" value="PP2C-like"/>
    <property type="match status" value="1"/>
</dbReference>
<dbReference type="GO" id="GO:0016020">
    <property type="term" value="C:membrane"/>
    <property type="evidence" value="ECO:0007669"/>
    <property type="project" value="UniProtKB-SubCell"/>
</dbReference>
<dbReference type="InterPro" id="IPR036457">
    <property type="entry name" value="PPM-type-like_dom_sf"/>
</dbReference>
<gene>
    <name evidence="4" type="ORF">IMG5_141440</name>
</gene>
<dbReference type="Proteomes" id="UP000008983">
    <property type="component" value="Unassembled WGS sequence"/>
</dbReference>
<dbReference type="GeneID" id="14906237"/>
<dbReference type="Pfam" id="PF00481">
    <property type="entry name" value="PP2C"/>
    <property type="match status" value="1"/>
</dbReference>
<organism evidence="4 5">
    <name type="scientific">Ichthyophthirius multifiliis</name>
    <name type="common">White spot disease agent</name>
    <name type="synonym">Ich</name>
    <dbReference type="NCBI Taxonomy" id="5932"/>
    <lineage>
        <taxon>Eukaryota</taxon>
        <taxon>Sar</taxon>
        <taxon>Alveolata</taxon>
        <taxon>Ciliophora</taxon>
        <taxon>Intramacronucleata</taxon>
        <taxon>Oligohymenophorea</taxon>
        <taxon>Hymenostomatida</taxon>
        <taxon>Ophryoglenina</taxon>
        <taxon>Ichthyophthirius</taxon>
    </lineage>
</organism>
<dbReference type="InterPro" id="IPR015655">
    <property type="entry name" value="PP2C"/>
</dbReference>
<reference evidence="4 5" key="1">
    <citation type="submission" date="2011-07" db="EMBL/GenBank/DDBJ databases">
        <authorList>
            <person name="Coyne R."/>
            <person name="Brami D."/>
            <person name="Johnson J."/>
            <person name="Hostetler J."/>
            <person name="Hannick L."/>
            <person name="Clark T."/>
            <person name="Cassidy-Hanley D."/>
            <person name="Inman J."/>
        </authorList>
    </citation>
    <scope>NUCLEOTIDE SEQUENCE [LARGE SCALE GENOMIC DNA]</scope>
    <source>
        <strain evidence="4 5">G5</strain>
    </source>
</reference>
<dbReference type="PROSITE" id="PS51746">
    <property type="entry name" value="PPM_2"/>
    <property type="match status" value="1"/>
</dbReference>
<dbReference type="CDD" id="cd00143">
    <property type="entry name" value="PP2Cc"/>
    <property type="match status" value="1"/>
</dbReference>
<dbReference type="eggNOG" id="KOG0698">
    <property type="taxonomic scope" value="Eukaryota"/>
</dbReference>
<feature type="domain" description="PPM-type phosphatase" evidence="3">
    <location>
        <begin position="1"/>
        <end position="175"/>
    </location>
</feature>
<evidence type="ECO:0000313" key="4">
    <source>
        <dbReference type="EMBL" id="EGR30121.1"/>
    </source>
</evidence>
<dbReference type="EC" id="3.1.3.16" evidence="4"/>
<sequence>MEDAHFFKEINSNEFIFGILDGHNGQQITQYVVENLPQILTEKLIKNPNKDISEILIKVFEEMSQLIYENIPEQAQETGTTCTVCVLRNENNQKVLYSANLGDSKAILYTNDQSFQLTIDHRASKDEEIQRIKKFGGYVSMGRIQGILENYFGKQYGLKISYCGCFRWTMGLCIR</sequence>
<dbReference type="InParanoid" id="G0QXD3"/>
<dbReference type="Gene3D" id="3.60.40.10">
    <property type="entry name" value="PPM-type phosphatase domain"/>
    <property type="match status" value="1"/>
</dbReference>
<dbReference type="InterPro" id="IPR001932">
    <property type="entry name" value="PPM-type_phosphatase-like_dom"/>
</dbReference>
<keyword evidence="5" id="KW-1185">Reference proteome</keyword>